<sequence length="99" mass="10902">MTEKRLTKSDVLEKLKDQMILLSGEKGYSVEDIRSALKTVGIQTSVKAIREILNAQENSSKGTASSRRKITKDVTPATSIEAIVIDRESSGSCCYHHGY</sequence>
<protein>
    <submittedName>
        <fullName evidence="1">Transfer auxiliary protein MobC</fullName>
    </submittedName>
</protein>
<dbReference type="EMBL" id="KX710094">
    <property type="protein sequence ID" value="API82650.1"/>
    <property type="molecule type" value="Genomic_DNA"/>
</dbReference>
<organism evidence="1">
    <name type="scientific">Leclercia adecarboxylata</name>
    <dbReference type="NCBI Taxonomy" id="83655"/>
    <lineage>
        <taxon>Bacteria</taxon>
        <taxon>Pseudomonadati</taxon>
        <taxon>Pseudomonadota</taxon>
        <taxon>Gammaproteobacteria</taxon>
        <taxon>Enterobacterales</taxon>
        <taxon>Enterobacteriaceae</taxon>
        <taxon>Leclercia</taxon>
    </lineage>
</organism>
<name>A0A2Z2DWL6_9ENTR</name>
<geneLocation type="plasmid" evidence="1">
    <name>pP10164-3</name>
</geneLocation>
<dbReference type="AlphaFoldDB" id="A0A2Z2DWL6"/>
<proteinExistence type="predicted"/>
<reference evidence="1" key="1">
    <citation type="journal article" date="2016" name="Sci. Rep.">
        <title>Genetic characterization of two fully sequenced multi-drug resistant plasmids pP10164-2 and pP10164-3 from Leclercia adecarboxylata.</title>
        <authorList>
            <person name="Sun F."/>
            <person name="Zhou D."/>
            <person name="Sun Q."/>
            <person name="Luo W."/>
            <person name="Tong Y."/>
            <person name="Zhang D."/>
            <person name="Wang Q."/>
            <person name="Feng W."/>
            <person name="Chen W."/>
            <person name="Fan Y."/>
            <person name="Xia P."/>
        </authorList>
    </citation>
    <scope>NUCLEOTIDE SEQUENCE</scope>
    <source>
        <strain evidence="1">P10164</strain>
        <plasmid evidence="1">pP10164-3</plasmid>
    </source>
</reference>
<accession>A0A2Z2DWL6</accession>
<gene>
    <name evidence="1" type="primary">mobC</name>
</gene>
<keyword evidence="1" id="KW-0614">Plasmid</keyword>
<evidence type="ECO:0000313" key="1">
    <source>
        <dbReference type="EMBL" id="API82650.1"/>
    </source>
</evidence>